<accession>A0A8I5NA68</accession>
<evidence type="ECO:0000313" key="2">
    <source>
        <dbReference type="Ensembl" id="ENSPANP00000058045.1"/>
    </source>
</evidence>
<name>A0A8I5NA68_PAPAN</name>
<dbReference type="Proteomes" id="UP000028761">
    <property type="component" value="Chromosome 16"/>
</dbReference>
<dbReference type="PRINTS" id="PR02045">
    <property type="entry name" value="F138DOMAIN"/>
</dbReference>
<dbReference type="AlphaFoldDB" id="A0A8I5NA68"/>
<organism evidence="2 3">
    <name type="scientific">Papio anubis</name>
    <name type="common">Olive baboon</name>
    <dbReference type="NCBI Taxonomy" id="9555"/>
    <lineage>
        <taxon>Eukaryota</taxon>
        <taxon>Metazoa</taxon>
        <taxon>Chordata</taxon>
        <taxon>Craniata</taxon>
        <taxon>Vertebrata</taxon>
        <taxon>Euteleostomi</taxon>
        <taxon>Mammalia</taxon>
        <taxon>Eutheria</taxon>
        <taxon>Euarchontoglires</taxon>
        <taxon>Primates</taxon>
        <taxon>Haplorrhini</taxon>
        <taxon>Catarrhini</taxon>
        <taxon>Cercopithecidae</taxon>
        <taxon>Cercopithecinae</taxon>
        <taxon>Papio</taxon>
    </lineage>
</organism>
<keyword evidence="1" id="KW-0472">Membrane</keyword>
<keyword evidence="1" id="KW-1133">Transmembrane helix</keyword>
<keyword evidence="3" id="KW-1185">Reference proteome</keyword>
<evidence type="ECO:0000256" key="1">
    <source>
        <dbReference type="SAM" id="Phobius"/>
    </source>
</evidence>
<dbReference type="GeneTree" id="ENSGT00940000167556"/>
<dbReference type="Ensembl" id="ENSPANT00000077734.1">
    <property type="protein sequence ID" value="ENSPANP00000058045.1"/>
    <property type="gene ID" value="ENSPANG00000044119.1"/>
</dbReference>
<reference evidence="2 3" key="1">
    <citation type="submission" date="2012-03" db="EMBL/GenBank/DDBJ databases">
        <title>Whole Genome Assembly of Papio anubis.</title>
        <authorList>
            <person name="Liu Y.L."/>
            <person name="Abraham K.A."/>
            <person name="Akbar H.A."/>
            <person name="Ali S.A."/>
            <person name="Anosike U.A."/>
            <person name="Aqrawi P.A."/>
            <person name="Arias F.A."/>
            <person name="Attaway T.A."/>
            <person name="Awwad R.A."/>
            <person name="Babu C.B."/>
            <person name="Bandaranaike D.B."/>
            <person name="Battles P.B."/>
            <person name="Bell A.B."/>
            <person name="Beltran B.B."/>
            <person name="Berhane-Mersha D.B."/>
            <person name="Bess C.B."/>
            <person name="Bickham C.B."/>
            <person name="Bolden T.B."/>
            <person name="Carter K.C."/>
            <person name="Chau D.C."/>
            <person name="Chavez A.C."/>
            <person name="Clerc-Blankenburg K.C."/>
            <person name="Coyle M.C."/>
            <person name="Dao M.D."/>
            <person name="Davila M.L.D."/>
            <person name="Davy-Carroll L.D."/>
            <person name="Denson S.D."/>
            <person name="Dinh H.D."/>
            <person name="Fernandez S.F."/>
            <person name="Fernando P.F."/>
            <person name="Forbes L.F."/>
            <person name="Francis C.F."/>
            <person name="Francisco L.F."/>
            <person name="Fu Q.F."/>
            <person name="Garcia-Iii R.G."/>
            <person name="Garrett T.G."/>
            <person name="Gross S.G."/>
            <person name="Gubbala S.G."/>
            <person name="Hirani K.H."/>
            <person name="Hogues M.H."/>
            <person name="Hollins B.H."/>
            <person name="Jackson L.J."/>
            <person name="Javaid M.J."/>
            <person name="Jhangiani S.J."/>
            <person name="Johnson A.J."/>
            <person name="Johnson B.J."/>
            <person name="Jones J.J."/>
            <person name="Joshi V.J."/>
            <person name="Kalu J.K."/>
            <person name="Khan N.K."/>
            <person name="Korchina V.K."/>
            <person name="Kovar C.K."/>
            <person name="Lago L.L."/>
            <person name="Lara F.L."/>
            <person name="Le T.-K.L."/>
            <person name="Lee S.L."/>
            <person name="Legall-Iii F.L."/>
            <person name="Lemon S.L."/>
            <person name="Liu J.L."/>
            <person name="Liu Y.-S.L."/>
            <person name="Liyanage D.L."/>
            <person name="Lopez J.L."/>
            <person name="Lorensuhewa L.L."/>
            <person name="Mata R.M."/>
            <person name="Mathew T.M."/>
            <person name="Mercado C.M."/>
            <person name="Mercado I.M."/>
            <person name="Morales K.M."/>
            <person name="Morgan M.M."/>
            <person name="Munidasa M.M."/>
            <person name="Ngo D.N."/>
            <person name="Nguyen L.N."/>
            <person name="Nguyen T.N."/>
            <person name="Nguyen N.N."/>
            <person name="Obregon M.O."/>
            <person name="Okwuonu G.O."/>
            <person name="Ongeri F.O."/>
            <person name="Onwere C.O."/>
            <person name="Osifeso I.O."/>
            <person name="Parra A.P."/>
            <person name="Patil S.P."/>
            <person name="Perez A.P."/>
            <person name="Perez Y.P."/>
            <person name="Pham C.P."/>
            <person name="Pu L.-L.P."/>
            <person name="Puazo M.P."/>
            <person name="Quiroz J.Q."/>
            <person name="Rouhana J.R."/>
            <person name="Ruiz M.R."/>
            <person name="Ruiz S.-J.R."/>
            <person name="Saada N.S."/>
            <person name="Santibanez J.S."/>
            <person name="Scheel M.S."/>
            <person name="Schneider B.S."/>
            <person name="Simmons D.S."/>
            <person name="Sisson I.S."/>
            <person name="Tang L.-Y.T."/>
            <person name="Thornton R.T."/>
            <person name="Tisius J.T."/>
            <person name="Toledanes G.T."/>
            <person name="Trejos Z.T."/>
            <person name="Usmani K.U."/>
            <person name="Varghese R.V."/>
            <person name="Vattathil S.V."/>
            <person name="Vee V.V."/>
            <person name="Walker D.W."/>
            <person name="Weissenberger G.W."/>
            <person name="White C.W."/>
            <person name="Williams A.W."/>
            <person name="Woodworth J.W."/>
            <person name="Wright R.W."/>
            <person name="Zhu Y.Z."/>
            <person name="Han Y.H."/>
            <person name="Newsham I.N."/>
            <person name="Nazareth L.N."/>
            <person name="Worley K.W."/>
            <person name="Muzny D.M."/>
            <person name="Rogers J.R."/>
            <person name="Gibbs R.G."/>
        </authorList>
    </citation>
    <scope>NUCLEOTIDE SEQUENCE [LARGE SCALE GENOMIC DNA]</scope>
</reference>
<protein>
    <submittedName>
        <fullName evidence="2">Uncharacterized protein</fullName>
    </submittedName>
</protein>
<sequence>MDADLIKEPKTRSCSVAQAGVQWHDLGSLQPPPPRLKQSSHLSLQSSWDYRCVPRLATFCIFSKMRFHHVAQAGLRLLGSSDLLTLASQSAEIIDVSHRDRPLFLLKQFWQLIIVLEKKCPLNFQILKLRVVYHFSYVVLISFSIISSFLLLMLYNCIFSSKLIRGLSLLWNFKLKCLHCQATKHLILRSSKSSPAPSEGQSLYLPTPGSHPYPPSQEPHVITEPLPLAVPPTFLLVY</sequence>
<dbReference type="PANTHER" id="PTHR46254:SF3">
    <property type="entry name" value="SECRETED PROTEIN"/>
    <property type="match status" value="1"/>
</dbReference>
<dbReference type="PANTHER" id="PTHR46254">
    <property type="entry name" value="PROTEIN GVQW1-RELATED"/>
    <property type="match status" value="1"/>
</dbReference>
<evidence type="ECO:0000313" key="3">
    <source>
        <dbReference type="Proteomes" id="UP000028761"/>
    </source>
</evidence>
<feature type="transmembrane region" description="Helical" evidence="1">
    <location>
        <begin position="131"/>
        <end position="155"/>
    </location>
</feature>
<reference evidence="2" key="2">
    <citation type="submission" date="2025-08" db="UniProtKB">
        <authorList>
            <consortium name="Ensembl"/>
        </authorList>
    </citation>
    <scope>IDENTIFICATION</scope>
</reference>
<keyword evidence="1" id="KW-0812">Transmembrane</keyword>
<reference evidence="2" key="3">
    <citation type="submission" date="2025-09" db="UniProtKB">
        <authorList>
            <consortium name="Ensembl"/>
        </authorList>
    </citation>
    <scope>IDENTIFICATION</scope>
</reference>
<proteinExistence type="predicted"/>